<evidence type="ECO:0000256" key="3">
    <source>
        <dbReference type="ARBA" id="ARBA00022729"/>
    </source>
</evidence>
<dbReference type="GO" id="GO:0009279">
    <property type="term" value="C:cell outer membrane"/>
    <property type="evidence" value="ECO:0007669"/>
    <property type="project" value="UniProtKB-SubCell"/>
</dbReference>
<dbReference type="PANTHER" id="PTHR38776:SF1">
    <property type="entry name" value="MLTA-INTERACTING PROTEIN-RELATED"/>
    <property type="match status" value="1"/>
</dbReference>
<dbReference type="OrthoDB" id="5295915at2"/>
<evidence type="ECO:0000256" key="5">
    <source>
        <dbReference type="ARBA" id="ARBA00023237"/>
    </source>
</evidence>
<dbReference type="EMBL" id="LOSJ02000002">
    <property type="protein sequence ID" value="PNM55901.1"/>
    <property type="molecule type" value="Genomic_DNA"/>
</dbReference>
<sequence length="247" mass="27624">MKFNTRLLALPLLAAIPFAYSAEQPDYYDYGFIGGSLVYGESVYRQQDENAGFSLEPNLFYNGKYGFVDGSLANLTLFHPWFGLSGQWRFAEVSQDFDEIPSGIDDRKGNGELGITFGTVGARITYLHDVTDVHNGYEVQLHLSRSYTTALPKLTLTPYVEADYRDSKLSQHLYSVSPTEATRSRLPAFTAKSTWVYQAGLIGIYDLGDNWISIAKVELEHHDSASPILQRDLGWAVTLGAAYTFNF</sequence>
<evidence type="ECO:0000313" key="8">
    <source>
        <dbReference type="Proteomes" id="UP000053748"/>
    </source>
</evidence>
<feature type="signal peptide" evidence="6">
    <location>
        <begin position="1"/>
        <end position="21"/>
    </location>
</feature>
<evidence type="ECO:0000256" key="4">
    <source>
        <dbReference type="ARBA" id="ARBA00023136"/>
    </source>
</evidence>
<feature type="chain" id="PRO_5014420884" evidence="6">
    <location>
        <begin position="22"/>
        <end position="247"/>
    </location>
</feature>
<gene>
    <name evidence="7" type="ORF">AL544_007370</name>
</gene>
<keyword evidence="8" id="KW-1185">Reference proteome</keyword>
<evidence type="ECO:0000256" key="1">
    <source>
        <dbReference type="ARBA" id="ARBA00004442"/>
    </source>
</evidence>
<dbReference type="AlphaFoldDB" id="A0A2J9UWL4"/>
<protein>
    <submittedName>
        <fullName evidence="7">MipA/OmpV family protein</fullName>
    </submittedName>
</protein>
<dbReference type="PANTHER" id="PTHR38776">
    <property type="entry name" value="MLTA-INTERACTING PROTEIN-RELATED"/>
    <property type="match status" value="1"/>
</dbReference>
<keyword evidence="3 6" id="KW-0732">Signal</keyword>
<comment type="similarity">
    <text evidence="2">Belongs to the MipA/OmpV family.</text>
</comment>
<dbReference type="InterPro" id="IPR010583">
    <property type="entry name" value="MipA"/>
</dbReference>
<dbReference type="STRING" id="674.VM_06695"/>
<accession>A0A2J9UWL4</accession>
<organism evidence="7 8">
    <name type="scientific">Vibrio mimicus</name>
    <dbReference type="NCBI Taxonomy" id="674"/>
    <lineage>
        <taxon>Bacteria</taxon>
        <taxon>Pseudomonadati</taxon>
        <taxon>Pseudomonadota</taxon>
        <taxon>Gammaproteobacteria</taxon>
        <taxon>Vibrionales</taxon>
        <taxon>Vibrionaceae</taxon>
        <taxon>Vibrio</taxon>
    </lineage>
</organism>
<evidence type="ECO:0000313" key="7">
    <source>
        <dbReference type="EMBL" id="PNM55901.1"/>
    </source>
</evidence>
<proteinExistence type="inferred from homology"/>
<reference evidence="7" key="1">
    <citation type="submission" date="2017-12" db="EMBL/GenBank/DDBJ databases">
        <title>FDA dAtabase for Regulatory Grade micrObial Sequences (FDA-ARGOS): Supporting development and validation of Infectious Disease Dx tests.</title>
        <authorList>
            <person name="Hoffmann M."/>
            <person name="Allard M."/>
            <person name="Evans P."/>
            <person name="Brown E."/>
            <person name="Tallon L.J."/>
            <person name="Sadzewicz L."/>
            <person name="Sengamalay N."/>
            <person name="Ott S."/>
            <person name="Godinez A."/>
            <person name="Nagaraj S."/>
            <person name="Vavikolanu K."/>
            <person name="Aluvathingal J."/>
            <person name="Nadendla S."/>
            <person name="Hobson J."/>
            <person name="Sichtig H."/>
        </authorList>
    </citation>
    <scope>NUCLEOTIDE SEQUENCE [LARGE SCALE GENOMIC DNA]</scope>
    <source>
        <strain evidence="7">FDAARGOS_113</strain>
    </source>
</reference>
<dbReference type="Proteomes" id="UP000053748">
    <property type="component" value="Unassembled WGS sequence"/>
</dbReference>
<comment type="caution">
    <text evidence="7">The sequence shown here is derived from an EMBL/GenBank/DDBJ whole genome shotgun (WGS) entry which is preliminary data.</text>
</comment>
<evidence type="ECO:0000256" key="6">
    <source>
        <dbReference type="SAM" id="SignalP"/>
    </source>
</evidence>
<keyword evidence="4" id="KW-0472">Membrane</keyword>
<dbReference type="RefSeq" id="WP_000671516.1">
    <property type="nucleotide sequence ID" value="NZ_CAWMSS010000001.1"/>
</dbReference>
<evidence type="ECO:0000256" key="2">
    <source>
        <dbReference type="ARBA" id="ARBA00005722"/>
    </source>
</evidence>
<keyword evidence="5" id="KW-0998">Cell outer membrane</keyword>
<dbReference type="Pfam" id="PF06629">
    <property type="entry name" value="MipA"/>
    <property type="match status" value="1"/>
</dbReference>
<comment type="subcellular location">
    <subcellularLocation>
        <location evidence="1">Cell outer membrane</location>
    </subcellularLocation>
</comment>
<name>A0A2J9UWL4_VIBMI</name>